<dbReference type="InterPro" id="IPR058163">
    <property type="entry name" value="LysR-type_TF_proteobact-type"/>
</dbReference>
<accession>A0A157Z379</accession>
<dbReference type="GO" id="GO:0003700">
    <property type="term" value="F:DNA-binding transcription factor activity"/>
    <property type="evidence" value="ECO:0007669"/>
    <property type="project" value="InterPro"/>
</dbReference>
<comment type="similarity">
    <text evidence="1">Belongs to the LysR transcriptional regulatory family.</text>
</comment>
<dbReference type="InterPro" id="IPR036390">
    <property type="entry name" value="WH_DNA-bd_sf"/>
</dbReference>
<dbReference type="FunFam" id="1.10.10.10:FF:000001">
    <property type="entry name" value="LysR family transcriptional regulator"/>
    <property type="match status" value="1"/>
</dbReference>
<dbReference type="GO" id="GO:0003677">
    <property type="term" value="F:DNA binding"/>
    <property type="evidence" value="ECO:0007669"/>
    <property type="project" value="UniProtKB-KW"/>
</dbReference>
<keyword evidence="7" id="KW-1185">Reference proteome</keyword>
<dbReference type="InterPro" id="IPR005119">
    <property type="entry name" value="LysR_subst-bd"/>
</dbReference>
<dbReference type="Gene3D" id="3.40.190.290">
    <property type="match status" value="1"/>
</dbReference>
<dbReference type="Pfam" id="PF00126">
    <property type="entry name" value="HTH_1"/>
    <property type="match status" value="1"/>
</dbReference>
<keyword evidence="4" id="KW-0804">Transcription</keyword>
<dbReference type="STRING" id="1777141.AWB80_00153"/>
<dbReference type="SUPFAM" id="SSF46785">
    <property type="entry name" value="Winged helix' DNA-binding domain"/>
    <property type="match status" value="1"/>
</dbReference>
<dbReference type="PROSITE" id="PS50931">
    <property type="entry name" value="HTH_LYSR"/>
    <property type="match status" value="1"/>
</dbReference>
<dbReference type="SUPFAM" id="SSF53850">
    <property type="entry name" value="Periplasmic binding protein-like II"/>
    <property type="match status" value="1"/>
</dbReference>
<proteinExistence type="inferred from homology"/>
<name>A0A157Z379_9BURK</name>
<dbReference type="Pfam" id="PF03466">
    <property type="entry name" value="LysR_substrate"/>
    <property type="match status" value="1"/>
</dbReference>
<comment type="caution">
    <text evidence="6">The sequence shown here is derived from an EMBL/GenBank/DDBJ whole genome shotgun (WGS) entry which is preliminary data.</text>
</comment>
<evidence type="ECO:0000313" key="7">
    <source>
        <dbReference type="Proteomes" id="UP000054911"/>
    </source>
</evidence>
<keyword evidence="3" id="KW-0238">DNA-binding</keyword>
<evidence type="ECO:0000256" key="4">
    <source>
        <dbReference type="ARBA" id="ARBA00023163"/>
    </source>
</evidence>
<organism evidence="6 7">
    <name type="scientific">Caballeronia pedi</name>
    <dbReference type="NCBI Taxonomy" id="1777141"/>
    <lineage>
        <taxon>Bacteria</taxon>
        <taxon>Pseudomonadati</taxon>
        <taxon>Pseudomonadota</taxon>
        <taxon>Betaproteobacteria</taxon>
        <taxon>Burkholderiales</taxon>
        <taxon>Burkholderiaceae</taxon>
        <taxon>Caballeronia</taxon>
    </lineage>
</organism>
<sequence length="334" mass="35987">MLTLPPLLAYTNRSQDASHLATSMNQFQAMRVFMKVAETESFGRAAAALDLSNAVVTRYVSLLEAHLHTRLLNRTTRSVSLTEAGRAYAEGCRAVIDQVEAIEASVANSSVDPSGTLKLVASASFSLLGLTPMLREFRERYANVKLRLTLLHRPVDLVAEGFDVGIVMPQLVSSGMLINRPLVSVAAVLVASPGYLSRRGTPARPAALAQHEFLAPSADIHGSTWSFVGPSGVQESVALDPAYAVNSSHMLRQAALAEMGIAVLPESYVAQDIDTGALVRLLPGYALKDAQKDVSIVYPGRRHVSAKTRAFVDFALAYFRERESVNANHAALSE</sequence>
<evidence type="ECO:0000259" key="5">
    <source>
        <dbReference type="PROSITE" id="PS50931"/>
    </source>
</evidence>
<dbReference type="PANTHER" id="PTHR30537:SF5">
    <property type="entry name" value="HTH-TYPE TRANSCRIPTIONAL ACTIVATOR TTDR-RELATED"/>
    <property type="match status" value="1"/>
</dbReference>
<dbReference type="Gene3D" id="1.10.10.10">
    <property type="entry name" value="Winged helix-like DNA-binding domain superfamily/Winged helix DNA-binding domain"/>
    <property type="match status" value="1"/>
</dbReference>
<dbReference type="AlphaFoldDB" id="A0A157Z379"/>
<dbReference type="InterPro" id="IPR000847">
    <property type="entry name" value="LysR_HTH_N"/>
</dbReference>
<evidence type="ECO:0000256" key="3">
    <source>
        <dbReference type="ARBA" id="ARBA00023125"/>
    </source>
</evidence>
<gene>
    <name evidence="6" type="ORF">AWB80_00153</name>
</gene>
<keyword evidence="2" id="KW-0805">Transcription regulation</keyword>
<dbReference type="CDD" id="cd08422">
    <property type="entry name" value="PBP2_CrgA_like"/>
    <property type="match status" value="1"/>
</dbReference>
<dbReference type="PANTHER" id="PTHR30537">
    <property type="entry name" value="HTH-TYPE TRANSCRIPTIONAL REGULATOR"/>
    <property type="match status" value="1"/>
</dbReference>
<protein>
    <submittedName>
        <fullName evidence="6">LysR family transcriptional regulator</fullName>
    </submittedName>
</protein>
<evidence type="ECO:0000256" key="1">
    <source>
        <dbReference type="ARBA" id="ARBA00009437"/>
    </source>
</evidence>
<evidence type="ECO:0000256" key="2">
    <source>
        <dbReference type="ARBA" id="ARBA00023015"/>
    </source>
</evidence>
<evidence type="ECO:0000313" key="6">
    <source>
        <dbReference type="EMBL" id="SAK40000.1"/>
    </source>
</evidence>
<dbReference type="EMBL" id="FCOE02000001">
    <property type="protein sequence ID" value="SAK40000.1"/>
    <property type="molecule type" value="Genomic_DNA"/>
</dbReference>
<feature type="domain" description="HTH lysR-type" evidence="5">
    <location>
        <begin position="25"/>
        <end position="82"/>
    </location>
</feature>
<dbReference type="Proteomes" id="UP000054911">
    <property type="component" value="Unassembled WGS sequence"/>
</dbReference>
<reference evidence="6" key="1">
    <citation type="submission" date="2016-01" db="EMBL/GenBank/DDBJ databases">
        <authorList>
            <person name="Peeters C."/>
        </authorList>
    </citation>
    <scope>NUCLEOTIDE SEQUENCE [LARGE SCALE GENOMIC DNA]</scope>
    <source>
        <strain evidence="6">LMG 29323</strain>
    </source>
</reference>
<dbReference type="InterPro" id="IPR036388">
    <property type="entry name" value="WH-like_DNA-bd_sf"/>
</dbReference>